<reference evidence="2" key="1">
    <citation type="submission" date="2020-05" db="EMBL/GenBank/DDBJ databases">
        <authorList>
            <person name="Chiriac C."/>
            <person name="Salcher M."/>
            <person name="Ghai R."/>
            <person name="Kavagutti S V."/>
        </authorList>
    </citation>
    <scope>NUCLEOTIDE SEQUENCE</scope>
</reference>
<protein>
    <submittedName>
        <fullName evidence="2">Unannotated protein</fullName>
    </submittedName>
</protein>
<organism evidence="2">
    <name type="scientific">freshwater metagenome</name>
    <dbReference type="NCBI Taxonomy" id="449393"/>
    <lineage>
        <taxon>unclassified sequences</taxon>
        <taxon>metagenomes</taxon>
        <taxon>ecological metagenomes</taxon>
    </lineage>
</organism>
<evidence type="ECO:0000256" key="1">
    <source>
        <dbReference type="SAM" id="MobiDB-lite"/>
    </source>
</evidence>
<accession>A0A6J6EDY5</accession>
<feature type="region of interest" description="Disordered" evidence="1">
    <location>
        <begin position="1"/>
        <end position="20"/>
    </location>
</feature>
<evidence type="ECO:0000313" key="2">
    <source>
        <dbReference type="EMBL" id="CAB4573639.1"/>
    </source>
</evidence>
<dbReference type="EMBL" id="CAEZTS010000035">
    <property type="protein sequence ID" value="CAB4573639.1"/>
    <property type="molecule type" value="Genomic_DNA"/>
</dbReference>
<proteinExistence type="predicted"/>
<sequence>MATPPLETGAFHERATWPSPGAGVRFVGADGVVNGVTAMGAVAAPVPPAVIAETRK</sequence>
<dbReference type="AlphaFoldDB" id="A0A6J6EDY5"/>
<gene>
    <name evidence="2" type="ORF">UFOPK1722_00550</name>
</gene>
<name>A0A6J6EDY5_9ZZZZ</name>